<dbReference type="PANTHER" id="PTHR46060:SF1">
    <property type="entry name" value="MARINER MOS1 TRANSPOSASE-LIKE PROTEIN"/>
    <property type="match status" value="1"/>
</dbReference>
<dbReference type="GO" id="GO:0000014">
    <property type="term" value="F:single-stranded DNA endodeoxyribonuclease activity"/>
    <property type="evidence" value="ECO:0007669"/>
    <property type="project" value="TreeGrafter"/>
</dbReference>
<dbReference type="GO" id="GO:0000729">
    <property type="term" value="P:DNA double-strand break processing"/>
    <property type="evidence" value="ECO:0007669"/>
    <property type="project" value="TreeGrafter"/>
</dbReference>
<sequence length="431" mass="50623">KGKTPVEVYNEVKTAYGDKGMNRTSVFKWCREFKNGRTSVHDDQRSGRPSILTDDIVEKKENALRDDRRLTMDELSAMFPQISRSLLHETITETLGYRKLSARWVPKQLTDQHKLNRVEAGQEFLRRYKLHGDEFLRSIVTGDETWFSTDEEVKGEGEKWTNGLAGNYFEEGIQKLIPRFTTCIERNALKEKRPLYAQRHDKVILLHDNARGHVAKPVKTYLETLKWERIEFLDTTCRDWFRRFKNNDFQLEDKERSGAPKKFQDKELEQLLDEDPSQTLSELGKILQVDESTVSKRLKGLGMIQKQGHWVPYELKPRDVERRFGTCELLLQRQKRKGFLAILRSSDISCPSSESRRAVRLIESNHPHNDIAWVLSRAPSYVSNPTRFRSRDDQPFESIVKAQLWYSHESRRGAEYRYREIGRKKTSSVRK</sequence>
<keyword evidence="2" id="KW-1185">Reference proteome</keyword>
<evidence type="ECO:0000313" key="2">
    <source>
        <dbReference type="Proteomes" id="UP000668214"/>
    </source>
</evidence>
<feature type="non-terminal residue" evidence="1">
    <location>
        <position position="431"/>
    </location>
</feature>
<comment type="caution">
    <text evidence="1">The sequence shown here is derived from an EMBL/GenBank/DDBJ whole genome shotgun (WGS) entry which is preliminary data.</text>
</comment>
<dbReference type="GO" id="GO:0042800">
    <property type="term" value="F:histone H3K4 methyltransferase activity"/>
    <property type="evidence" value="ECO:0007669"/>
    <property type="project" value="TreeGrafter"/>
</dbReference>
<evidence type="ECO:0000313" key="1">
    <source>
        <dbReference type="EMBL" id="KAG5327296.1"/>
    </source>
</evidence>
<protein>
    <submittedName>
        <fullName evidence="1">MOS1T transposase</fullName>
    </submittedName>
</protein>
<accession>A0A836F6I5</accession>
<gene>
    <name evidence="1" type="ORF">G6Z78_0007491</name>
</gene>
<dbReference type="GO" id="GO:0044774">
    <property type="term" value="P:mitotic DNA integrity checkpoint signaling"/>
    <property type="evidence" value="ECO:0007669"/>
    <property type="project" value="TreeGrafter"/>
</dbReference>
<feature type="non-terminal residue" evidence="1">
    <location>
        <position position="1"/>
    </location>
</feature>
<dbReference type="GO" id="GO:0035861">
    <property type="term" value="C:site of double-strand break"/>
    <property type="evidence" value="ECO:0007669"/>
    <property type="project" value="TreeGrafter"/>
</dbReference>
<dbReference type="Gene3D" id="3.30.420.10">
    <property type="entry name" value="Ribonuclease H-like superfamily/Ribonuclease H"/>
    <property type="match status" value="1"/>
</dbReference>
<dbReference type="GO" id="GO:0006303">
    <property type="term" value="P:double-strand break repair via nonhomologous end joining"/>
    <property type="evidence" value="ECO:0007669"/>
    <property type="project" value="TreeGrafter"/>
</dbReference>
<dbReference type="GO" id="GO:0003690">
    <property type="term" value="F:double-stranded DNA binding"/>
    <property type="evidence" value="ECO:0007669"/>
    <property type="project" value="TreeGrafter"/>
</dbReference>
<dbReference type="GO" id="GO:0000793">
    <property type="term" value="C:condensed chromosome"/>
    <property type="evidence" value="ECO:0007669"/>
    <property type="project" value="TreeGrafter"/>
</dbReference>
<dbReference type="GO" id="GO:0044547">
    <property type="term" value="F:DNA topoisomerase binding"/>
    <property type="evidence" value="ECO:0007669"/>
    <property type="project" value="TreeGrafter"/>
</dbReference>
<dbReference type="InterPro" id="IPR036397">
    <property type="entry name" value="RNaseH_sf"/>
</dbReference>
<proteinExistence type="predicted"/>
<dbReference type="GO" id="GO:0005634">
    <property type="term" value="C:nucleus"/>
    <property type="evidence" value="ECO:0007669"/>
    <property type="project" value="TreeGrafter"/>
</dbReference>
<dbReference type="InterPro" id="IPR052709">
    <property type="entry name" value="Transposase-MT_Hybrid"/>
</dbReference>
<dbReference type="Gene3D" id="1.10.10.10">
    <property type="entry name" value="Winged helix-like DNA-binding domain superfamily/Winged helix DNA-binding domain"/>
    <property type="match status" value="1"/>
</dbReference>
<dbReference type="GO" id="GO:0046975">
    <property type="term" value="F:histone H3K36 methyltransferase activity"/>
    <property type="evidence" value="ECO:0007669"/>
    <property type="project" value="TreeGrafter"/>
</dbReference>
<dbReference type="PANTHER" id="PTHR46060">
    <property type="entry name" value="MARINER MOS1 TRANSPOSASE-LIKE PROTEIN"/>
    <property type="match status" value="1"/>
</dbReference>
<organism evidence="1 2">
    <name type="scientific">Pseudoatta argentina</name>
    <dbReference type="NCBI Taxonomy" id="621737"/>
    <lineage>
        <taxon>Eukaryota</taxon>
        <taxon>Metazoa</taxon>
        <taxon>Ecdysozoa</taxon>
        <taxon>Arthropoda</taxon>
        <taxon>Hexapoda</taxon>
        <taxon>Insecta</taxon>
        <taxon>Pterygota</taxon>
        <taxon>Neoptera</taxon>
        <taxon>Endopterygota</taxon>
        <taxon>Hymenoptera</taxon>
        <taxon>Apocrita</taxon>
        <taxon>Aculeata</taxon>
        <taxon>Formicoidea</taxon>
        <taxon>Formicidae</taxon>
        <taxon>Myrmicinae</taxon>
        <taxon>Pseudoatta</taxon>
    </lineage>
</organism>
<name>A0A836F6I5_9HYME</name>
<reference evidence="1" key="1">
    <citation type="submission" date="2020-02" db="EMBL/GenBank/DDBJ databases">
        <title>Relaxed selection underlies rapid genomic changes in the transitions from sociality to social parasitism in ants.</title>
        <authorList>
            <person name="Bi X."/>
        </authorList>
    </citation>
    <scope>NUCLEOTIDE SEQUENCE</scope>
    <source>
        <strain evidence="1">BGI-DK2014c</strain>
        <tissue evidence="1">Whole body</tissue>
    </source>
</reference>
<dbReference type="InterPro" id="IPR036388">
    <property type="entry name" value="WH-like_DNA-bd_sf"/>
</dbReference>
<dbReference type="GO" id="GO:0015074">
    <property type="term" value="P:DNA integration"/>
    <property type="evidence" value="ECO:0007669"/>
    <property type="project" value="TreeGrafter"/>
</dbReference>
<dbReference type="GO" id="GO:0003697">
    <property type="term" value="F:single-stranded DNA binding"/>
    <property type="evidence" value="ECO:0007669"/>
    <property type="project" value="TreeGrafter"/>
</dbReference>
<dbReference type="EMBL" id="JAANIA010000101">
    <property type="protein sequence ID" value="KAG5327296.1"/>
    <property type="molecule type" value="Genomic_DNA"/>
</dbReference>
<dbReference type="Proteomes" id="UP000668214">
    <property type="component" value="Unassembled WGS sequence"/>
</dbReference>
<dbReference type="GO" id="GO:0031297">
    <property type="term" value="P:replication fork processing"/>
    <property type="evidence" value="ECO:0007669"/>
    <property type="project" value="TreeGrafter"/>
</dbReference>
<dbReference type="AlphaFoldDB" id="A0A836F6I5"/>